<organism evidence="2 3">
    <name type="scientific">Parastrongyloides trichosuri</name>
    <name type="common">Possum-specific nematode worm</name>
    <dbReference type="NCBI Taxonomy" id="131310"/>
    <lineage>
        <taxon>Eukaryota</taxon>
        <taxon>Metazoa</taxon>
        <taxon>Ecdysozoa</taxon>
        <taxon>Nematoda</taxon>
        <taxon>Chromadorea</taxon>
        <taxon>Rhabditida</taxon>
        <taxon>Tylenchina</taxon>
        <taxon>Panagrolaimomorpha</taxon>
        <taxon>Strongyloidoidea</taxon>
        <taxon>Strongyloididae</taxon>
        <taxon>Parastrongyloides</taxon>
    </lineage>
</organism>
<keyword evidence="1" id="KW-0732">Signal</keyword>
<protein>
    <submittedName>
        <fullName evidence="3">Uncharacterized protein</fullName>
    </submittedName>
</protein>
<evidence type="ECO:0000313" key="3">
    <source>
        <dbReference type="WBParaSite" id="PTRK_0001763800.1"/>
    </source>
</evidence>
<evidence type="ECO:0000256" key="1">
    <source>
        <dbReference type="SAM" id="SignalP"/>
    </source>
</evidence>
<feature type="chain" id="PRO_5005892975" evidence="1">
    <location>
        <begin position="21"/>
        <end position="144"/>
    </location>
</feature>
<dbReference type="Proteomes" id="UP000038045">
    <property type="component" value="Unplaced"/>
</dbReference>
<feature type="signal peptide" evidence="1">
    <location>
        <begin position="1"/>
        <end position="20"/>
    </location>
</feature>
<accession>A0A0N5A6L4</accession>
<name>A0A0N5A6L4_PARTI</name>
<proteinExistence type="predicted"/>
<dbReference type="AlphaFoldDB" id="A0A0N5A6L4"/>
<keyword evidence="2" id="KW-1185">Reference proteome</keyword>
<sequence length="144" mass="16408">MYCLCSCIVISLVMINCSKSNRETYDKKGAPIKIVNSGRSLKDDRRRGLPIRTLSDELFRNALNDRTRKTKTLPVGGNKDKKCAKGRINYRNGKIGFNYKKMMTGKQTKINNINISTSTIKEDKNYVCLAKLRPVKQILEETSE</sequence>
<reference evidence="3" key="1">
    <citation type="submission" date="2017-02" db="UniProtKB">
        <authorList>
            <consortium name="WormBaseParasite"/>
        </authorList>
    </citation>
    <scope>IDENTIFICATION</scope>
</reference>
<dbReference type="WBParaSite" id="PTRK_0001763800.1">
    <property type="protein sequence ID" value="PTRK_0001763800.1"/>
    <property type="gene ID" value="PTRK_0001763800"/>
</dbReference>
<evidence type="ECO:0000313" key="2">
    <source>
        <dbReference type="Proteomes" id="UP000038045"/>
    </source>
</evidence>